<feature type="domain" description="SHS2" evidence="5">
    <location>
        <begin position="6"/>
        <end position="184"/>
    </location>
</feature>
<name>A0A212LSK6_9FIRM</name>
<dbReference type="InterPro" id="IPR050696">
    <property type="entry name" value="FtsA/MreB"/>
</dbReference>
<dbReference type="InterPro" id="IPR020823">
    <property type="entry name" value="Cell_div_FtsA"/>
</dbReference>
<dbReference type="PANTHER" id="PTHR32432">
    <property type="entry name" value="CELL DIVISION PROTEIN FTSA-RELATED"/>
    <property type="match status" value="1"/>
</dbReference>
<gene>
    <name evidence="6" type="primary">ftsA</name>
    <name evidence="6" type="ORF">KL86SPO_30716</name>
</gene>
<evidence type="ECO:0000313" key="6">
    <source>
        <dbReference type="EMBL" id="SCM80538.1"/>
    </source>
</evidence>
<dbReference type="PANTHER" id="PTHR32432:SF4">
    <property type="entry name" value="CELL DIVISION PROTEIN FTSA"/>
    <property type="match status" value="1"/>
</dbReference>
<keyword evidence="1" id="KW-1003">Cell membrane</keyword>
<evidence type="ECO:0000256" key="3">
    <source>
        <dbReference type="ARBA" id="ARBA00023136"/>
    </source>
</evidence>
<organism evidence="6">
    <name type="scientific">uncultured Sporomusa sp</name>
    <dbReference type="NCBI Taxonomy" id="307249"/>
    <lineage>
        <taxon>Bacteria</taxon>
        <taxon>Bacillati</taxon>
        <taxon>Bacillota</taxon>
        <taxon>Negativicutes</taxon>
        <taxon>Selenomonadales</taxon>
        <taxon>Sporomusaceae</taxon>
        <taxon>Sporomusa</taxon>
        <taxon>environmental samples</taxon>
    </lineage>
</organism>
<dbReference type="AlphaFoldDB" id="A0A212LSK6"/>
<dbReference type="GO" id="GO:0032153">
    <property type="term" value="C:cell division site"/>
    <property type="evidence" value="ECO:0007669"/>
    <property type="project" value="TreeGrafter"/>
</dbReference>
<dbReference type="Gene3D" id="3.30.420.40">
    <property type="match status" value="1"/>
</dbReference>
<sequence length="397" mass="42087">MNKKNILAIDVGTGMVKVFAGKLQADGSVAIVGSGTAPTAGYARGVITDINALAYSIRQAVDCVIMAADTQAAGGVYLGLSGSTLVTQNSIGSVAPSTPGTVTRLDVERACKAAMFSVAQDDADILHVFPAKESAVLPGTALEVEAHIISAPQAIIQELREALAGKGIQLNGIVAGSVIAAETMKNELPARPGNFIFIDMGAGTSELVIYVGGNLCYSASLPLGGDYITSDLMQGIGVSQAHAEEIKRYYSRLSPDLRNQGIVLDCNDYGTTDKHVHFDFLYDIIESRVDEIVTLMYDYLKPLMDKYLPGSEQTFERIYLTGGSGATPSMAACVAKVFQLDTEVVKPDRLAAEYVHPSNTVCYGIISHGTRIVANEPEAGQSAWGVFIDKAKKLLKI</sequence>
<evidence type="ECO:0000256" key="4">
    <source>
        <dbReference type="ARBA" id="ARBA00023306"/>
    </source>
</evidence>
<dbReference type="EMBL" id="FMJE01000003">
    <property type="protein sequence ID" value="SCM80538.1"/>
    <property type="molecule type" value="Genomic_DNA"/>
</dbReference>
<dbReference type="SUPFAM" id="SSF53067">
    <property type="entry name" value="Actin-like ATPase domain"/>
    <property type="match status" value="2"/>
</dbReference>
<accession>A0A212LSK6</accession>
<dbReference type="Pfam" id="PF14450">
    <property type="entry name" value="FtsA"/>
    <property type="match status" value="1"/>
</dbReference>
<evidence type="ECO:0000256" key="1">
    <source>
        <dbReference type="ARBA" id="ARBA00022475"/>
    </source>
</evidence>
<evidence type="ECO:0000259" key="5">
    <source>
        <dbReference type="SMART" id="SM00842"/>
    </source>
</evidence>
<dbReference type="InterPro" id="IPR003494">
    <property type="entry name" value="SHS2_FtsA"/>
</dbReference>
<reference evidence="6" key="1">
    <citation type="submission" date="2016-08" db="EMBL/GenBank/DDBJ databases">
        <authorList>
            <person name="Seilhamer J.J."/>
        </authorList>
    </citation>
    <scope>NUCLEOTIDE SEQUENCE</scope>
    <source>
        <strain evidence="6">86</strain>
    </source>
</reference>
<keyword evidence="2 6" id="KW-0132">Cell division</keyword>
<proteinExistence type="predicted"/>
<dbReference type="InterPro" id="IPR043129">
    <property type="entry name" value="ATPase_NBD"/>
</dbReference>
<keyword evidence="4" id="KW-0131">Cell cycle</keyword>
<protein>
    <submittedName>
        <fullName evidence="6">Cell division protein FtsA</fullName>
    </submittedName>
</protein>
<dbReference type="SMART" id="SM00842">
    <property type="entry name" value="FtsA"/>
    <property type="match status" value="1"/>
</dbReference>
<dbReference type="NCBIfam" id="TIGR01174">
    <property type="entry name" value="ftsA"/>
    <property type="match status" value="1"/>
</dbReference>
<dbReference type="GO" id="GO:0009898">
    <property type="term" value="C:cytoplasmic side of plasma membrane"/>
    <property type="evidence" value="ECO:0007669"/>
    <property type="project" value="TreeGrafter"/>
</dbReference>
<evidence type="ECO:0000256" key="2">
    <source>
        <dbReference type="ARBA" id="ARBA00022618"/>
    </source>
</evidence>
<keyword evidence="3" id="KW-0472">Membrane</keyword>
<dbReference type="GO" id="GO:0051301">
    <property type="term" value="P:cell division"/>
    <property type="evidence" value="ECO:0007669"/>
    <property type="project" value="UniProtKB-KW"/>
</dbReference>
<dbReference type="RefSeq" id="WP_075754915.1">
    <property type="nucleotide sequence ID" value="NZ_LT608335.1"/>
</dbReference>